<dbReference type="AlphaFoldDB" id="A0A0D6LK48"/>
<dbReference type="GO" id="GO:0061617">
    <property type="term" value="C:MICOS complex"/>
    <property type="evidence" value="ECO:0007669"/>
    <property type="project" value="UniProtKB-UniRule"/>
</dbReference>
<comment type="function">
    <text evidence="1">Component of the MICOS complex, a large protein complex of the mitochondrial inner membrane that plays crucial roles in the maintenance of crista junctions, inner membrane architecture, and formation of contact sites to the outer membrane.</text>
</comment>
<keyword evidence="4" id="KW-1185">Reference proteome</keyword>
<comment type="similarity">
    <text evidence="1">Belongs to the MICOS complex subunit Mic13 family.</text>
</comment>
<reference evidence="3 4" key="1">
    <citation type="submission" date="2013-05" db="EMBL/GenBank/DDBJ databases">
        <title>Draft genome of the parasitic nematode Anyclostoma ceylanicum.</title>
        <authorList>
            <person name="Mitreva M."/>
        </authorList>
    </citation>
    <scope>NUCLEOTIDE SEQUENCE [LARGE SCALE GENOMIC DNA]</scope>
</reference>
<keyword evidence="1" id="KW-0496">Mitochondrion</keyword>
<keyword evidence="1" id="KW-0472">Membrane</keyword>
<evidence type="ECO:0000256" key="1">
    <source>
        <dbReference type="RuleBase" id="RU363009"/>
    </source>
</evidence>
<protein>
    <recommendedName>
        <fullName evidence="1">MICOS complex subunit MIC13</fullName>
    </recommendedName>
</protein>
<organism evidence="3 4">
    <name type="scientific">Ancylostoma ceylanicum</name>
    <dbReference type="NCBI Taxonomy" id="53326"/>
    <lineage>
        <taxon>Eukaryota</taxon>
        <taxon>Metazoa</taxon>
        <taxon>Ecdysozoa</taxon>
        <taxon>Nematoda</taxon>
        <taxon>Chromadorea</taxon>
        <taxon>Rhabditida</taxon>
        <taxon>Rhabditina</taxon>
        <taxon>Rhabditomorpha</taxon>
        <taxon>Strongyloidea</taxon>
        <taxon>Ancylostomatidae</taxon>
        <taxon>Ancylostomatinae</taxon>
        <taxon>Ancylostoma</taxon>
    </lineage>
</organism>
<dbReference type="Pfam" id="PF15884">
    <property type="entry name" value="QIL1"/>
    <property type="match status" value="1"/>
</dbReference>
<dbReference type="InterPro" id="IPR026769">
    <property type="entry name" value="Mic13"/>
</dbReference>
<comment type="subcellular location">
    <subcellularLocation>
        <location evidence="1">Mitochondrion inner membrane</location>
        <topology evidence="1">Single-pass membrane protein</topology>
    </subcellularLocation>
</comment>
<comment type="subunit">
    <text evidence="1">Component of the mitochondrial contact site and cristae organizing system (MICOS) complex.</text>
</comment>
<feature type="region of interest" description="Disordered" evidence="2">
    <location>
        <begin position="89"/>
        <end position="111"/>
    </location>
</feature>
<keyword evidence="1" id="KW-0999">Mitochondrion inner membrane</keyword>
<evidence type="ECO:0000313" key="3">
    <source>
        <dbReference type="EMBL" id="EPB72314.1"/>
    </source>
</evidence>
<dbReference type="Proteomes" id="UP000054495">
    <property type="component" value="Unassembled WGS sequence"/>
</dbReference>
<dbReference type="EMBL" id="KE125054">
    <property type="protein sequence ID" value="EPB72314.1"/>
    <property type="molecule type" value="Genomic_DNA"/>
</dbReference>
<gene>
    <name evidence="3" type="ORF">ANCCEY_08597</name>
</gene>
<proteinExistence type="inferred from homology"/>
<evidence type="ECO:0000256" key="2">
    <source>
        <dbReference type="SAM" id="MobiDB-lite"/>
    </source>
</evidence>
<accession>A0A0D6LK48</accession>
<name>A0A0D6LK48_9BILA</name>
<evidence type="ECO:0000313" key="4">
    <source>
        <dbReference type="Proteomes" id="UP000054495"/>
    </source>
</evidence>
<sequence>MYMNTKRKLTFRSLVNKSLFMDCNTGQLHSDISVAESGNTDLKTLKNAGSLSDMKNRGLKHGATFLTSSNNSATSLWVTLKETSQISHLELPHSPASGIDSTDRNDEEAASDVEVLGSHAMECTFRLENFLLKSSSATTPRRMANGDTDTHNFLFISVDRSAPLTILVNVLYLEHRIEIHRGVQRDPFELEQIDLKALESEIGAIKCHPHTVTPNLVHALFSNFFLLLASLSSRQNPIFRGSPTMGFFWSFSRFAVKTALVAGAIKLSIDNDIWSLNTTNGADLYEKLRKYIVPGTIVYPEQLPSVEEVTTDIERVWNKGVDKACFCFRQETLTTSSAIVFIFVLKRGHELTSVATSIFVFFLSNSNSSFSIC</sequence>